<dbReference type="HOGENOM" id="CLU_009600_0_4_5"/>
<dbReference type="STRING" id="402881.Plav_0165"/>
<keyword evidence="6" id="KW-1185">Reference proteome</keyword>
<dbReference type="SUPFAM" id="SSF75304">
    <property type="entry name" value="Amidase signature (AS) enzymes"/>
    <property type="match status" value="1"/>
</dbReference>
<evidence type="ECO:0000259" key="4">
    <source>
        <dbReference type="Pfam" id="PF01425"/>
    </source>
</evidence>
<accession>A7HPF5</accession>
<dbReference type="RefSeq" id="WP_011995079.1">
    <property type="nucleotide sequence ID" value="NC_009719.1"/>
</dbReference>
<dbReference type="Gene3D" id="3.90.1300.10">
    <property type="entry name" value="Amidase signature (AS) domain"/>
    <property type="match status" value="1"/>
</dbReference>
<dbReference type="eggNOG" id="COG0154">
    <property type="taxonomic scope" value="Bacteria"/>
</dbReference>
<name>A7HPF5_PARL1</name>
<dbReference type="Proteomes" id="UP000006377">
    <property type="component" value="Chromosome"/>
</dbReference>
<dbReference type="InterPro" id="IPR036928">
    <property type="entry name" value="AS_sf"/>
</dbReference>
<dbReference type="GO" id="GO:0016787">
    <property type="term" value="F:hydrolase activity"/>
    <property type="evidence" value="ECO:0007669"/>
    <property type="project" value="UniProtKB-KW"/>
</dbReference>
<evidence type="ECO:0000256" key="1">
    <source>
        <dbReference type="ARBA" id="ARBA00003871"/>
    </source>
</evidence>
<gene>
    <name evidence="5" type="ordered locus">Plav_0165</name>
</gene>
<dbReference type="EMBL" id="CP000774">
    <property type="protein sequence ID" value="ABS61788.1"/>
    <property type="molecule type" value="Genomic_DNA"/>
</dbReference>
<comment type="similarity">
    <text evidence="2">Belongs to the amidase family.</text>
</comment>
<dbReference type="PANTHER" id="PTHR11895:SF7">
    <property type="entry name" value="GLUTAMYL-TRNA(GLN) AMIDOTRANSFERASE SUBUNIT A, MITOCHONDRIAL"/>
    <property type="match status" value="1"/>
</dbReference>
<dbReference type="AlphaFoldDB" id="A7HPF5"/>
<comment type="function">
    <text evidence="1">Hydrolyzes indole-3-acetamide (IAM) into indole-3-acetic acid (IAA).</text>
</comment>
<dbReference type="InterPro" id="IPR023631">
    <property type="entry name" value="Amidase_dom"/>
</dbReference>
<dbReference type="InterPro" id="IPR000120">
    <property type="entry name" value="Amidase"/>
</dbReference>
<evidence type="ECO:0000313" key="5">
    <source>
        <dbReference type="EMBL" id="ABS61788.1"/>
    </source>
</evidence>
<evidence type="ECO:0000256" key="3">
    <source>
        <dbReference type="ARBA" id="ARBA00021874"/>
    </source>
</evidence>
<evidence type="ECO:0000256" key="2">
    <source>
        <dbReference type="ARBA" id="ARBA00009199"/>
    </source>
</evidence>
<keyword evidence="5" id="KW-0378">Hydrolase</keyword>
<protein>
    <recommendedName>
        <fullName evidence="3">Indoleacetamide hydrolase</fullName>
    </recommendedName>
</protein>
<dbReference type="InterPro" id="IPR020556">
    <property type="entry name" value="Amidase_CS"/>
</dbReference>
<reference evidence="5 6" key="1">
    <citation type="journal article" date="2011" name="Stand. Genomic Sci.">
        <title>Complete genome sequence of Parvibaculum lavamentivorans type strain (DS-1(T)).</title>
        <authorList>
            <person name="Schleheck D."/>
            <person name="Weiss M."/>
            <person name="Pitluck S."/>
            <person name="Bruce D."/>
            <person name="Land M.L."/>
            <person name="Han S."/>
            <person name="Saunders E."/>
            <person name="Tapia R."/>
            <person name="Detter C."/>
            <person name="Brettin T."/>
            <person name="Han J."/>
            <person name="Woyke T."/>
            <person name="Goodwin L."/>
            <person name="Pennacchio L."/>
            <person name="Nolan M."/>
            <person name="Cook A.M."/>
            <person name="Kjelleberg S."/>
            <person name="Thomas T."/>
        </authorList>
    </citation>
    <scope>NUCLEOTIDE SEQUENCE [LARGE SCALE GENOMIC DNA]</scope>
    <source>
        <strain evidence="6">DS-1 / DSM 13023 / NCIMB 13966</strain>
    </source>
</reference>
<dbReference type="Pfam" id="PF01425">
    <property type="entry name" value="Amidase"/>
    <property type="match status" value="1"/>
</dbReference>
<organism evidence="5 6">
    <name type="scientific">Parvibaculum lavamentivorans (strain DS-1 / DSM 13023 / NCIMB 13966)</name>
    <dbReference type="NCBI Taxonomy" id="402881"/>
    <lineage>
        <taxon>Bacteria</taxon>
        <taxon>Pseudomonadati</taxon>
        <taxon>Pseudomonadota</taxon>
        <taxon>Alphaproteobacteria</taxon>
        <taxon>Hyphomicrobiales</taxon>
        <taxon>Parvibaculaceae</taxon>
        <taxon>Parvibaculum</taxon>
    </lineage>
</organism>
<evidence type="ECO:0000313" key="6">
    <source>
        <dbReference type="Proteomes" id="UP000006377"/>
    </source>
</evidence>
<dbReference type="PANTHER" id="PTHR11895">
    <property type="entry name" value="TRANSAMIDASE"/>
    <property type="match status" value="1"/>
</dbReference>
<dbReference type="PROSITE" id="PS00571">
    <property type="entry name" value="AMIDASES"/>
    <property type="match status" value="1"/>
</dbReference>
<sequence length="482" mass="51846">MAAQLDLAYMPASTQLRLYRAKQLSPVEVLEAQIARAEEVEPKINAFAWNFHEEAREAAKYAEARYMAGEARALEGVTLAVKDDTDLAGKVTASGSKLFLDYVAPASHPMVQRFLDAGAIVHAKTTVPEFCICTVTTSLHWGTTRNPWNLDYGPGGSSGGSGAALAAGTTTLATGSDSGGSIRIPAGVNGVCGFKAPFGRFPTVVPWTLSPHSVYGPMARSMTDLAMMYDIGNGPASYDHTALQKNTLPNPMSGIAGMRIAYSPDLGFAQIDPEVRANTERALKHFESLGACVEEVAVNWTHEKVQDAVYGTLLNGAWRMFFDQVQEMISDPKQVSDQYHSLYRKMLALPKGAAEGAAILAAEMNTELHAIFSGGFDAIVSPTTGLPSIPATTNHATDSVTINNVTVDSMTGWCLTHPFNLLYLYPIAVAQTGRASNNVPTSIQIIGDRYDDNTVFALTSAYERVAEPLYNGDAFPDFRSEI</sequence>
<feature type="domain" description="Amidase" evidence="4">
    <location>
        <begin position="28"/>
        <end position="455"/>
    </location>
</feature>
<dbReference type="KEGG" id="pla:Plav_0165"/>
<proteinExistence type="inferred from homology"/>
<dbReference type="OrthoDB" id="9814821at2"/>